<feature type="compositionally biased region" description="Polar residues" evidence="1">
    <location>
        <begin position="187"/>
        <end position="200"/>
    </location>
</feature>
<protein>
    <submittedName>
        <fullName evidence="2">Uncharacterized protein</fullName>
    </submittedName>
</protein>
<reference evidence="3" key="2">
    <citation type="submission" date="2015-01" db="EMBL/GenBank/DDBJ databases">
        <title>Evolutionary Origins and Diversification of the Mycorrhizal Mutualists.</title>
        <authorList>
            <consortium name="DOE Joint Genome Institute"/>
            <consortium name="Mycorrhizal Genomics Consortium"/>
            <person name="Kohler A."/>
            <person name="Kuo A."/>
            <person name="Nagy L.G."/>
            <person name="Floudas D."/>
            <person name="Copeland A."/>
            <person name="Barry K.W."/>
            <person name="Cichocki N."/>
            <person name="Veneault-Fourrey C."/>
            <person name="LaButti K."/>
            <person name="Lindquist E.A."/>
            <person name="Lipzen A."/>
            <person name="Lundell T."/>
            <person name="Morin E."/>
            <person name="Murat C."/>
            <person name="Riley R."/>
            <person name="Ohm R."/>
            <person name="Sun H."/>
            <person name="Tunlid A."/>
            <person name="Henrissat B."/>
            <person name="Grigoriev I.V."/>
            <person name="Hibbett D.S."/>
            <person name="Martin F."/>
        </authorList>
    </citation>
    <scope>NUCLEOTIDE SEQUENCE [LARGE SCALE GENOMIC DNA]</scope>
    <source>
        <strain evidence="3">Ve08.2h10</strain>
    </source>
</reference>
<evidence type="ECO:0000313" key="2">
    <source>
        <dbReference type="EMBL" id="KIK93332.1"/>
    </source>
</evidence>
<feature type="compositionally biased region" description="Low complexity" evidence="1">
    <location>
        <begin position="201"/>
        <end position="213"/>
    </location>
</feature>
<name>A0A0D0D8M8_9AGAM</name>
<gene>
    <name evidence="2" type="ORF">PAXRUDRAFT_12723</name>
</gene>
<reference evidence="2 3" key="1">
    <citation type="submission" date="2014-04" db="EMBL/GenBank/DDBJ databases">
        <authorList>
            <consortium name="DOE Joint Genome Institute"/>
            <person name="Kuo A."/>
            <person name="Kohler A."/>
            <person name="Jargeat P."/>
            <person name="Nagy L.G."/>
            <person name="Floudas D."/>
            <person name="Copeland A."/>
            <person name="Barry K.W."/>
            <person name="Cichocki N."/>
            <person name="Veneault-Fourrey C."/>
            <person name="LaButti K."/>
            <person name="Lindquist E.A."/>
            <person name="Lipzen A."/>
            <person name="Lundell T."/>
            <person name="Morin E."/>
            <person name="Murat C."/>
            <person name="Sun H."/>
            <person name="Tunlid A."/>
            <person name="Henrissat B."/>
            <person name="Grigoriev I.V."/>
            <person name="Hibbett D.S."/>
            <person name="Martin F."/>
            <person name="Nordberg H.P."/>
            <person name="Cantor M.N."/>
            <person name="Hua S.X."/>
        </authorList>
    </citation>
    <scope>NUCLEOTIDE SEQUENCE [LARGE SCALE GENOMIC DNA]</scope>
    <source>
        <strain evidence="2 3">Ve08.2h10</strain>
    </source>
</reference>
<dbReference type="Proteomes" id="UP000054538">
    <property type="component" value="Unassembled WGS sequence"/>
</dbReference>
<dbReference type="AlphaFoldDB" id="A0A0D0D8M8"/>
<dbReference type="HOGENOM" id="CLU_047206_1_0_1"/>
<accession>A0A0D0D8M8</accession>
<keyword evidence="3" id="KW-1185">Reference proteome</keyword>
<organism evidence="2 3">
    <name type="scientific">Paxillus rubicundulus Ve08.2h10</name>
    <dbReference type="NCBI Taxonomy" id="930991"/>
    <lineage>
        <taxon>Eukaryota</taxon>
        <taxon>Fungi</taxon>
        <taxon>Dikarya</taxon>
        <taxon>Basidiomycota</taxon>
        <taxon>Agaricomycotina</taxon>
        <taxon>Agaricomycetes</taxon>
        <taxon>Agaricomycetidae</taxon>
        <taxon>Boletales</taxon>
        <taxon>Paxilineae</taxon>
        <taxon>Paxillaceae</taxon>
        <taxon>Paxillus</taxon>
    </lineage>
</organism>
<dbReference type="OrthoDB" id="2665273at2759"/>
<sequence>MPISIHAAKLDTQSFEKIAELDRRKNNWSDWSFAMKLALNQHLVGGYLLGTIKAPDTVLEPSMFNNWMLNNITIVSALCSRVSHEDQIGIPTEEVFLSIAMLNALSGKVSAVQTQVASLLSLSSKDRPFTSANIRAQLDTEQQLLDNEKAHSADITLAASMRPKYGSHSHGGRHDEVLAKIRTDKMSNQGKANSLPSSGANTPRSSSVTSSNPLSVRYDNSGCAYIVDSVTGGAVFLTSAPPVPTPTAVPSVRTSEFAGLAQDSTPVFLHTLSNGDQSEFDALMVHLGDLRISVDWCRHNSPVDFANLSIAAPDQHTNMTIDPSIEPFFINMGVSVHISNTTSNFYSLRPIPPRVVNGIGGSGTCALGIGNI</sequence>
<dbReference type="EMBL" id="KN825194">
    <property type="protein sequence ID" value="KIK93332.1"/>
    <property type="molecule type" value="Genomic_DNA"/>
</dbReference>
<evidence type="ECO:0000313" key="3">
    <source>
        <dbReference type="Proteomes" id="UP000054538"/>
    </source>
</evidence>
<dbReference type="InParanoid" id="A0A0D0D8M8"/>
<evidence type="ECO:0000256" key="1">
    <source>
        <dbReference type="SAM" id="MobiDB-lite"/>
    </source>
</evidence>
<proteinExistence type="predicted"/>
<feature type="region of interest" description="Disordered" evidence="1">
    <location>
        <begin position="187"/>
        <end position="213"/>
    </location>
</feature>